<protein>
    <submittedName>
        <fullName evidence="1">Uncharacterized protein</fullName>
    </submittedName>
</protein>
<dbReference type="EMBL" id="KV428559">
    <property type="protein sequence ID" value="KZT31491.1"/>
    <property type="molecule type" value="Genomic_DNA"/>
</dbReference>
<accession>A0A165WT23</accession>
<proteinExistence type="predicted"/>
<organism evidence="1 2">
    <name type="scientific">Sistotremastrum suecicum HHB10207 ss-3</name>
    <dbReference type="NCBI Taxonomy" id="1314776"/>
    <lineage>
        <taxon>Eukaryota</taxon>
        <taxon>Fungi</taxon>
        <taxon>Dikarya</taxon>
        <taxon>Basidiomycota</taxon>
        <taxon>Agaricomycotina</taxon>
        <taxon>Agaricomycetes</taxon>
        <taxon>Sistotremastrales</taxon>
        <taxon>Sistotremastraceae</taxon>
        <taxon>Sistotremastrum</taxon>
    </lineage>
</organism>
<sequence length="62" mass="6632">MAIRALEANCGHRTPSTGQQECVGLGGMNAAADGLWPVLYLIRPEGSELTPDHGGGRVRKWE</sequence>
<gene>
    <name evidence="1" type="ORF">SISSUDRAFT_720479</name>
</gene>
<evidence type="ECO:0000313" key="1">
    <source>
        <dbReference type="EMBL" id="KZT31491.1"/>
    </source>
</evidence>
<reference evidence="1 2" key="1">
    <citation type="journal article" date="2016" name="Mol. Biol. Evol.">
        <title>Comparative Genomics of Early-Diverging Mushroom-Forming Fungi Provides Insights into the Origins of Lignocellulose Decay Capabilities.</title>
        <authorList>
            <person name="Nagy L.G."/>
            <person name="Riley R."/>
            <person name="Tritt A."/>
            <person name="Adam C."/>
            <person name="Daum C."/>
            <person name="Floudas D."/>
            <person name="Sun H."/>
            <person name="Yadav J.S."/>
            <person name="Pangilinan J."/>
            <person name="Larsson K.H."/>
            <person name="Matsuura K."/>
            <person name="Barry K."/>
            <person name="Labutti K."/>
            <person name="Kuo R."/>
            <person name="Ohm R.A."/>
            <person name="Bhattacharya S.S."/>
            <person name="Shirouzu T."/>
            <person name="Yoshinaga Y."/>
            <person name="Martin F.M."/>
            <person name="Grigoriev I.V."/>
            <person name="Hibbett D.S."/>
        </authorList>
    </citation>
    <scope>NUCLEOTIDE SEQUENCE [LARGE SCALE GENOMIC DNA]</scope>
    <source>
        <strain evidence="1 2">HHB10207 ss-3</strain>
    </source>
</reference>
<dbReference type="AlphaFoldDB" id="A0A165WT23"/>
<dbReference type="Proteomes" id="UP000076798">
    <property type="component" value="Unassembled WGS sequence"/>
</dbReference>
<keyword evidence="2" id="KW-1185">Reference proteome</keyword>
<evidence type="ECO:0000313" key="2">
    <source>
        <dbReference type="Proteomes" id="UP000076798"/>
    </source>
</evidence>
<name>A0A165WT23_9AGAM</name>